<evidence type="ECO:0000313" key="2">
    <source>
        <dbReference type="EMBL" id="PCH37470.1"/>
    </source>
</evidence>
<dbReference type="Proteomes" id="UP000218811">
    <property type="component" value="Unassembled WGS sequence"/>
</dbReference>
<evidence type="ECO:0000313" key="3">
    <source>
        <dbReference type="Proteomes" id="UP000218811"/>
    </source>
</evidence>
<accession>A0A2H3J5F5</accession>
<dbReference type="EMBL" id="KB467931">
    <property type="protein sequence ID" value="PCH37470.1"/>
    <property type="molecule type" value="Genomic_DNA"/>
</dbReference>
<dbReference type="OMA" id="TRINPME"/>
<feature type="region of interest" description="Disordered" evidence="1">
    <location>
        <begin position="317"/>
        <end position="406"/>
    </location>
</feature>
<name>A0A2H3J5F5_WOLCO</name>
<proteinExistence type="predicted"/>
<gene>
    <name evidence="2" type="ORF">WOLCODRAFT_158190</name>
</gene>
<protein>
    <submittedName>
        <fullName evidence="2">Uncharacterized protein</fullName>
    </submittedName>
</protein>
<sequence length="406" mass="44715">MPRCPELRNLPKAGKLKSLNFKRTTPGTVGPLCGSSPTPTAGHLDPDHPASKLSRSELWRSAPKFKTDALMLRAYPQAVLYRLHNPWPDPPHSSAPRRAPDARRLNMSIMKVMGKAIHKSSVVRSKVGLRIKTAVALIVTRGADVRQDAKGRERIVFDGADAGPKWLMQDWTYIVHPTLEIYRMPYQTLIPQLREALKSIKETAEALEEKWSRATKLSQTKATFVLQDPGTSRGIKEKSLRARLPLPVGSPTMDQLKELGGLTDDMWSDLIASGAPAEPDPETMDLKPQPLAALPGQTAAATNRPDISSITKLLRSTNDALPDDGQNAPSTNTPMPQIFFPSRFNTDANSQTNRGPTREGQRSRETQEQADPGLKSATDAMQPAMAKLFKAKPVIKPANERPSKKR</sequence>
<evidence type="ECO:0000256" key="1">
    <source>
        <dbReference type="SAM" id="MobiDB-lite"/>
    </source>
</evidence>
<feature type="compositionally biased region" description="Polar residues" evidence="1">
    <location>
        <begin position="343"/>
        <end position="355"/>
    </location>
</feature>
<keyword evidence="3" id="KW-1185">Reference proteome</keyword>
<feature type="region of interest" description="Disordered" evidence="1">
    <location>
        <begin position="19"/>
        <end position="52"/>
    </location>
</feature>
<feature type="compositionally biased region" description="Basic and acidic residues" evidence="1">
    <location>
        <begin position="356"/>
        <end position="367"/>
    </location>
</feature>
<dbReference type="AlphaFoldDB" id="A0A2H3J5F5"/>
<reference evidence="2 3" key="1">
    <citation type="journal article" date="2012" name="Science">
        <title>The Paleozoic origin of enzymatic lignin decomposition reconstructed from 31 fungal genomes.</title>
        <authorList>
            <person name="Floudas D."/>
            <person name="Binder M."/>
            <person name="Riley R."/>
            <person name="Barry K."/>
            <person name="Blanchette R.A."/>
            <person name="Henrissat B."/>
            <person name="Martinez A.T."/>
            <person name="Otillar R."/>
            <person name="Spatafora J.W."/>
            <person name="Yadav J.S."/>
            <person name="Aerts A."/>
            <person name="Benoit I."/>
            <person name="Boyd A."/>
            <person name="Carlson A."/>
            <person name="Copeland A."/>
            <person name="Coutinho P.M."/>
            <person name="de Vries R.P."/>
            <person name="Ferreira P."/>
            <person name="Findley K."/>
            <person name="Foster B."/>
            <person name="Gaskell J."/>
            <person name="Glotzer D."/>
            <person name="Gorecki P."/>
            <person name="Heitman J."/>
            <person name="Hesse C."/>
            <person name="Hori C."/>
            <person name="Igarashi K."/>
            <person name="Jurgens J.A."/>
            <person name="Kallen N."/>
            <person name="Kersten P."/>
            <person name="Kohler A."/>
            <person name="Kuees U."/>
            <person name="Kumar T.K.A."/>
            <person name="Kuo A."/>
            <person name="LaButti K."/>
            <person name="Larrondo L.F."/>
            <person name="Lindquist E."/>
            <person name="Ling A."/>
            <person name="Lombard V."/>
            <person name="Lucas S."/>
            <person name="Lundell T."/>
            <person name="Martin R."/>
            <person name="McLaughlin D.J."/>
            <person name="Morgenstern I."/>
            <person name="Morin E."/>
            <person name="Murat C."/>
            <person name="Nagy L.G."/>
            <person name="Nolan M."/>
            <person name="Ohm R.A."/>
            <person name="Patyshakuliyeva A."/>
            <person name="Rokas A."/>
            <person name="Ruiz-Duenas F.J."/>
            <person name="Sabat G."/>
            <person name="Salamov A."/>
            <person name="Samejima M."/>
            <person name="Schmutz J."/>
            <person name="Slot J.C."/>
            <person name="St John F."/>
            <person name="Stenlid J."/>
            <person name="Sun H."/>
            <person name="Sun S."/>
            <person name="Syed K."/>
            <person name="Tsang A."/>
            <person name="Wiebenga A."/>
            <person name="Young D."/>
            <person name="Pisabarro A."/>
            <person name="Eastwood D.C."/>
            <person name="Martin F."/>
            <person name="Cullen D."/>
            <person name="Grigoriev I.V."/>
            <person name="Hibbett D.S."/>
        </authorList>
    </citation>
    <scope>NUCLEOTIDE SEQUENCE [LARGE SCALE GENOMIC DNA]</scope>
    <source>
        <strain evidence="2 3">MD-104</strain>
    </source>
</reference>
<dbReference type="STRING" id="742152.A0A2H3J5F5"/>
<dbReference type="OrthoDB" id="3265918at2759"/>
<organism evidence="2 3">
    <name type="scientific">Wolfiporia cocos (strain MD-104)</name>
    <name type="common">Brown rot fungus</name>
    <dbReference type="NCBI Taxonomy" id="742152"/>
    <lineage>
        <taxon>Eukaryota</taxon>
        <taxon>Fungi</taxon>
        <taxon>Dikarya</taxon>
        <taxon>Basidiomycota</taxon>
        <taxon>Agaricomycotina</taxon>
        <taxon>Agaricomycetes</taxon>
        <taxon>Polyporales</taxon>
        <taxon>Phaeolaceae</taxon>
        <taxon>Wolfiporia</taxon>
    </lineage>
</organism>